<sequence>MRRGRVGAAPERIPSRTGQMVPSQLEEPRGPGSECHWALAASKGFKGVAGASGVAAVLIEEETDGRLGVIAKALVSISVWALALFMCVSGGTFQLKPNAPKQRFNVTRAGSGFPWMCRAALRCLVYGHLEINPGCAANSFYQYPNDFICGVESSARSPCAGQDRACADKTR</sequence>
<evidence type="ECO:0000313" key="4">
    <source>
        <dbReference type="Proteomes" id="UP001558613"/>
    </source>
</evidence>
<gene>
    <name evidence="3" type="ORF">QQF64_015371</name>
</gene>
<feature type="region of interest" description="Disordered" evidence="1">
    <location>
        <begin position="1"/>
        <end position="32"/>
    </location>
</feature>
<keyword evidence="2" id="KW-0812">Transmembrane</keyword>
<proteinExistence type="predicted"/>
<evidence type="ECO:0000313" key="3">
    <source>
        <dbReference type="EMBL" id="KAL1280771.1"/>
    </source>
</evidence>
<evidence type="ECO:0000256" key="1">
    <source>
        <dbReference type="SAM" id="MobiDB-lite"/>
    </source>
</evidence>
<comment type="caution">
    <text evidence="3">The sequence shown here is derived from an EMBL/GenBank/DDBJ whole genome shotgun (WGS) entry which is preliminary data.</text>
</comment>
<feature type="transmembrane region" description="Helical" evidence="2">
    <location>
        <begin position="73"/>
        <end position="93"/>
    </location>
</feature>
<accession>A0ABR3NVI9</accession>
<protein>
    <submittedName>
        <fullName evidence="3">Uncharacterized protein</fullName>
    </submittedName>
</protein>
<dbReference type="EMBL" id="JAYMGO010000002">
    <property type="protein sequence ID" value="KAL1280771.1"/>
    <property type="molecule type" value="Genomic_DNA"/>
</dbReference>
<dbReference type="Proteomes" id="UP001558613">
    <property type="component" value="Unassembled WGS sequence"/>
</dbReference>
<organism evidence="3 4">
    <name type="scientific">Cirrhinus molitorella</name>
    <name type="common">mud carp</name>
    <dbReference type="NCBI Taxonomy" id="172907"/>
    <lineage>
        <taxon>Eukaryota</taxon>
        <taxon>Metazoa</taxon>
        <taxon>Chordata</taxon>
        <taxon>Craniata</taxon>
        <taxon>Vertebrata</taxon>
        <taxon>Euteleostomi</taxon>
        <taxon>Actinopterygii</taxon>
        <taxon>Neopterygii</taxon>
        <taxon>Teleostei</taxon>
        <taxon>Ostariophysi</taxon>
        <taxon>Cypriniformes</taxon>
        <taxon>Cyprinidae</taxon>
        <taxon>Labeoninae</taxon>
        <taxon>Labeonini</taxon>
        <taxon>Cirrhinus</taxon>
    </lineage>
</organism>
<evidence type="ECO:0000256" key="2">
    <source>
        <dbReference type="SAM" id="Phobius"/>
    </source>
</evidence>
<reference evidence="3 4" key="1">
    <citation type="submission" date="2023-09" db="EMBL/GenBank/DDBJ databases">
        <authorList>
            <person name="Wang M."/>
        </authorList>
    </citation>
    <scope>NUCLEOTIDE SEQUENCE [LARGE SCALE GENOMIC DNA]</scope>
    <source>
        <strain evidence="3">GT-2023</strain>
        <tissue evidence="3">Liver</tissue>
    </source>
</reference>
<keyword evidence="2" id="KW-1133">Transmembrane helix</keyword>
<keyword evidence="2" id="KW-0472">Membrane</keyword>
<name>A0ABR3NVI9_9TELE</name>
<keyword evidence="4" id="KW-1185">Reference proteome</keyword>